<evidence type="ECO:0000313" key="3">
    <source>
        <dbReference type="EMBL" id="MEE8659619.1"/>
    </source>
</evidence>
<dbReference type="InterPro" id="IPR006665">
    <property type="entry name" value="OmpA-like"/>
</dbReference>
<sequence length="128" mass="13725">MRAYLRQMPFVAVLGLAACQSGSDRDRYPVFFAPRSVKLSSTADAVIARAASDAIKEHARKVAVIGHAEAGRNLSADELLAMKRAANVAEALARQGVDARIIQQKSRAPRNAKNAVVASRTVTIEIDP</sequence>
<dbReference type="PROSITE" id="PS51257">
    <property type="entry name" value="PROKAR_LIPOPROTEIN"/>
    <property type="match status" value="1"/>
</dbReference>
<evidence type="ECO:0000256" key="1">
    <source>
        <dbReference type="PROSITE-ProRule" id="PRU00473"/>
    </source>
</evidence>
<dbReference type="EMBL" id="JAWJZY010000006">
    <property type="protein sequence ID" value="MEE8659619.1"/>
    <property type="molecule type" value="Genomic_DNA"/>
</dbReference>
<comment type="caution">
    <text evidence="3">The sequence shown here is derived from an EMBL/GenBank/DDBJ whole genome shotgun (WGS) entry which is preliminary data.</text>
</comment>
<name>A0ABU7U440_9PROT</name>
<dbReference type="Gene3D" id="3.30.1330.60">
    <property type="entry name" value="OmpA-like domain"/>
    <property type="match status" value="1"/>
</dbReference>
<accession>A0ABU7U440</accession>
<keyword evidence="1" id="KW-0472">Membrane</keyword>
<proteinExistence type="predicted"/>
<evidence type="ECO:0000313" key="4">
    <source>
        <dbReference type="Proteomes" id="UP001312908"/>
    </source>
</evidence>
<dbReference type="InterPro" id="IPR036737">
    <property type="entry name" value="OmpA-like_sf"/>
</dbReference>
<feature type="domain" description="OmpA-like" evidence="2">
    <location>
        <begin position="20"/>
        <end position="128"/>
    </location>
</feature>
<evidence type="ECO:0000259" key="2">
    <source>
        <dbReference type="PROSITE" id="PS51123"/>
    </source>
</evidence>
<reference evidence="3 4" key="1">
    <citation type="submission" date="2023-10" db="EMBL/GenBank/DDBJ databases">
        <title>Sorlinia euscelidii gen. nov., sp. nov., an acetic acid bacteria isolated from the gut of Euscelidius variegatus emitter.</title>
        <authorList>
            <person name="Michoud G."/>
            <person name="Marasco R."/>
            <person name="Seferji K."/>
            <person name="Gonella E."/>
            <person name="Garuglieri E."/>
            <person name="Alma A."/>
            <person name="Mapelli F."/>
            <person name="Borin S."/>
            <person name="Daffonchio D."/>
            <person name="Crotti E."/>
        </authorList>
    </citation>
    <scope>NUCLEOTIDE SEQUENCE [LARGE SCALE GENOMIC DNA]</scope>
    <source>
        <strain evidence="3 4">EV16P</strain>
    </source>
</reference>
<keyword evidence="4" id="KW-1185">Reference proteome</keyword>
<dbReference type="Pfam" id="PF00691">
    <property type="entry name" value="OmpA"/>
    <property type="match status" value="1"/>
</dbReference>
<gene>
    <name evidence="3" type="ORF">DOFOFD_11475</name>
</gene>
<protein>
    <submittedName>
        <fullName evidence="3">OmpA-like domain-containing protein</fullName>
    </submittedName>
</protein>
<dbReference type="SUPFAM" id="SSF103088">
    <property type="entry name" value="OmpA-like"/>
    <property type="match status" value="1"/>
</dbReference>
<dbReference type="Proteomes" id="UP001312908">
    <property type="component" value="Unassembled WGS sequence"/>
</dbReference>
<organism evidence="3 4">
    <name type="scientific">Sorlinia euscelidii</name>
    <dbReference type="NCBI Taxonomy" id="3081148"/>
    <lineage>
        <taxon>Bacteria</taxon>
        <taxon>Pseudomonadati</taxon>
        <taxon>Pseudomonadota</taxon>
        <taxon>Alphaproteobacteria</taxon>
        <taxon>Acetobacterales</taxon>
        <taxon>Acetobacteraceae</taxon>
        <taxon>Sorlinia</taxon>
    </lineage>
</organism>
<dbReference type="RefSeq" id="WP_394820398.1">
    <property type="nucleotide sequence ID" value="NZ_JAWJZY010000006.1"/>
</dbReference>
<dbReference type="PROSITE" id="PS51123">
    <property type="entry name" value="OMPA_2"/>
    <property type="match status" value="1"/>
</dbReference>